<evidence type="ECO:0000313" key="3">
    <source>
        <dbReference type="EMBL" id="OMJ19599.1"/>
    </source>
</evidence>
<feature type="region of interest" description="Disordered" evidence="1">
    <location>
        <begin position="334"/>
        <end position="431"/>
    </location>
</feature>
<sequence length="528" mass="59355">MSNYISTSSRDEFSSLRVPLPDKFAGDRSKFRGFLNQCQLYFNMQPHHFPVDSVKTGFIITLLQGEALDWVSPLLEKNDPILNLYSEFIAQLKTIFEESDRVTTAEIALDKLYQNSLSASAYAAKFQSISSDTEWNEPALMFKFRKGLKSVIKDEIAKWGRQETLKDLISLAIRIDTRYSERVAEKAIEKPQFHFSSNKFNNYNSNRTTHEDNAMQTTALIDSGASENFMDFNFATSNNIEIITLSTPQKVETVDGTQPTSGLIKHKTSKLEIHTDLNHKELIDFYLIKSAHSPVILGFPWLAKHNPAINWSSSNMLFKSDYCQTSCINPQHLNVIFKPPNSENDNESDPDSEADTDSGSDTSSVNSADSEFLSASESTDLDSESRHQHSPPNSNPIPQTAHLNSKNQAAQQQNLPSSSKTSICNSTPPKSVNKYNIPVDYFVLNPKNKVVFPNKSNKENETITTKPNTKPTFIPNKVTTKLTPKPRFNRHLLNSNTPPVIETPEPISQQKPAPSIYSTPEPNQTIKK</sequence>
<comment type="caution">
    <text evidence="3">The sequence shown here is derived from an EMBL/GenBank/DDBJ whole genome shotgun (WGS) entry which is preliminary data.</text>
</comment>
<feature type="compositionally biased region" description="Polar residues" evidence="1">
    <location>
        <begin position="390"/>
        <end position="431"/>
    </location>
</feature>
<dbReference type="AlphaFoldDB" id="A0A1R1XYF1"/>
<dbReference type="InterPro" id="IPR032549">
    <property type="entry name" value="DUF4939"/>
</dbReference>
<dbReference type="PANTHER" id="PTHR15503:SF22">
    <property type="entry name" value="TRANSPOSON TY3-I GAG POLYPROTEIN"/>
    <property type="match status" value="1"/>
</dbReference>
<dbReference type="OrthoDB" id="128646at2759"/>
<accession>A0A1R1XYF1</accession>
<evidence type="ECO:0000256" key="1">
    <source>
        <dbReference type="SAM" id="MobiDB-lite"/>
    </source>
</evidence>
<feature type="compositionally biased region" description="Polar residues" evidence="1">
    <location>
        <begin position="359"/>
        <end position="378"/>
    </location>
</feature>
<dbReference type="EMBL" id="LSSM01002962">
    <property type="protein sequence ID" value="OMJ19599.1"/>
    <property type="molecule type" value="Genomic_DNA"/>
</dbReference>
<dbReference type="InterPro" id="IPR021109">
    <property type="entry name" value="Peptidase_aspartic_dom_sf"/>
</dbReference>
<feature type="compositionally biased region" description="Acidic residues" evidence="1">
    <location>
        <begin position="344"/>
        <end position="358"/>
    </location>
</feature>
<organism evidence="3 4">
    <name type="scientific">Smittium culicis</name>
    <dbReference type="NCBI Taxonomy" id="133412"/>
    <lineage>
        <taxon>Eukaryota</taxon>
        <taxon>Fungi</taxon>
        <taxon>Fungi incertae sedis</taxon>
        <taxon>Zoopagomycota</taxon>
        <taxon>Kickxellomycotina</taxon>
        <taxon>Harpellomycetes</taxon>
        <taxon>Harpellales</taxon>
        <taxon>Legeriomycetaceae</taxon>
        <taxon>Smittium</taxon>
    </lineage>
</organism>
<gene>
    <name evidence="3" type="ORF">AYI69_g6564</name>
</gene>
<name>A0A1R1XYF1_9FUNG</name>
<evidence type="ECO:0000259" key="2">
    <source>
        <dbReference type="Pfam" id="PF16297"/>
    </source>
</evidence>
<feature type="domain" description="DUF4939" evidence="2">
    <location>
        <begin position="15"/>
        <end position="97"/>
    </location>
</feature>
<dbReference type="Pfam" id="PF16297">
    <property type="entry name" value="DUF4939"/>
    <property type="match status" value="1"/>
</dbReference>
<dbReference type="Proteomes" id="UP000187429">
    <property type="component" value="Unassembled WGS sequence"/>
</dbReference>
<feature type="compositionally biased region" description="Polar residues" evidence="1">
    <location>
        <begin position="506"/>
        <end position="528"/>
    </location>
</feature>
<proteinExistence type="predicted"/>
<feature type="region of interest" description="Disordered" evidence="1">
    <location>
        <begin position="487"/>
        <end position="528"/>
    </location>
</feature>
<protein>
    <submittedName>
        <fullName evidence="3">Retrotransposon-like protein 1</fullName>
    </submittedName>
</protein>
<dbReference type="InterPro" id="IPR032567">
    <property type="entry name" value="RTL1-rel"/>
</dbReference>
<dbReference type="PANTHER" id="PTHR15503">
    <property type="entry name" value="LDOC1 RELATED"/>
    <property type="match status" value="1"/>
</dbReference>
<dbReference type="Gene3D" id="2.40.70.10">
    <property type="entry name" value="Acid Proteases"/>
    <property type="match status" value="1"/>
</dbReference>
<evidence type="ECO:0000313" key="4">
    <source>
        <dbReference type="Proteomes" id="UP000187429"/>
    </source>
</evidence>
<dbReference type="Pfam" id="PF08284">
    <property type="entry name" value="RVP_2"/>
    <property type="match status" value="1"/>
</dbReference>
<reference evidence="4" key="1">
    <citation type="submission" date="2017-01" db="EMBL/GenBank/DDBJ databases">
        <authorList>
            <person name="Wang Y."/>
            <person name="White M."/>
            <person name="Kvist S."/>
            <person name="Moncalvo J.-M."/>
        </authorList>
    </citation>
    <scope>NUCLEOTIDE SEQUENCE [LARGE SCALE GENOMIC DNA]</scope>
    <source>
        <strain evidence="4">ID-206-W2</strain>
    </source>
</reference>
<dbReference type="CDD" id="cd00303">
    <property type="entry name" value="retropepsin_like"/>
    <property type="match status" value="1"/>
</dbReference>
<keyword evidence="4" id="KW-1185">Reference proteome</keyword>
<dbReference type="SUPFAM" id="SSF50630">
    <property type="entry name" value="Acid proteases"/>
    <property type="match status" value="1"/>
</dbReference>